<dbReference type="GO" id="GO:0016740">
    <property type="term" value="F:transferase activity"/>
    <property type="evidence" value="ECO:0007669"/>
    <property type="project" value="UniProtKB-KW"/>
</dbReference>
<proteinExistence type="predicted"/>
<sequence length="178" mass="20816">MNKTTYYLKHLEYLLRKCRSYLISDINFHLSRLKATHGDTFDIKSPATLNEKICHRLVYDHNAHYTMLADKLAVREYVLSRTQRLKIVPLIDVYRRVEHIDMTKLPHKFVLKCNHDSGSAIICTNKAEFDLKKSQNKLRLALKRNLYYTHGNGNIKTSLLLFCARSISISLMTRGFVE</sequence>
<gene>
    <name evidence="1" type="ORF">NCTC10005_04314</name>
</gene>
<reference evidence="1 2" key="1">
    <citation type="submission" date="2018-06" db="EMBL/GenBank/DDBJ databases">
        <authorList>
            <consortium name="Pathogen Informatics"/>
            <person name="Doyle S."/>
        </authorList>
    </citation>
    <scope>NUCLEOTIDE SEQUENCE [LARGE SCALE GENOMIC DNA]</scope>
    <source>
        <strain evidence="1 2">NCTC10005</strain>
    </source>
</reference>
<dbReference type="InterPro" id="IPR029465">
    <property type="entry name" value="ATPgrasp_TupA"/>
</dbReference>
<keyword evidence="1" id="KW-0808">Transferase</keyword>
<name>A0A377LYK2_ENTCL</name>
<dbReference type="Proteomes" id="UP000255106">
    <property type="component" value="Unassembled WGS sequence"/>
</dbReference>
<dbReference type="EMBL" id="UGJB01000004">
    <property type="protein sequence ID" value="STQ11535.1"/>
    <property type="molecule type" value="Genomic_DNA"/>
</dbReference>
<evidence type="ECO:0000313" key="2">
    <source>
        <dbReference type="Proteomes" id="UP000255106"/>
    </source>
</evidence>
<dbReference type="AlphaFoldDB" id="A0A377LYK2"/>
<evidence type="ECO:0000313" key="1">
    <source>
        <dbReference type="EMBL" id="STQ11535.1"/>
    </source>
</evidence>
<protein>
    <submittedName>
        <fullName evidence="1">Glycosyltransferase</fullName>
    </submittedName>
</protein>
<dbReference type="Pfam" id="PF14305">
    <property type="entry name" value="ATPgrasp_TupA"/>
    <property type="match status" value="1"/>
</dbReference>
<organism evidence="1 2">
    <name type="scientific">Enterobacter cloacae</name>
    <dbReference type="NCBI Taxonomy" id="550"/>
    <lineage>
        <taxon>Bacteria</taxon>
        <taxon>Pseudomonadati</taxon>
        <taxon>Pseudomonadota</taxon>
        <taxon>Gammaproteobacteria</taxon>
        <taxon>Enterobacterales</taxon>
        <taxon>Enterobacteriaceae</taxon>
        <taxon>Enterobacter</taxon>
        <taxon>Enterobacter cloacae complex</taxon>
    </lineage>
</organism>
<accession>A0A377LYK2</accession>